<protein>
    <submittedName>
        <fullName evidence="1">Uncharacterized protein</fullName>
    </submittedName>
</protein>
<accession>A0A0K2TTB6</accession>
<dbReference type="EMBL" id="HACA01011923">
    <property type="protein sequence ID" value="CDW29284.1"/>
    <property type="molecule type" value="Transcribed_RNA"/>
</dbReference>
<organism evidence="1">
    <name type="scientific">Lepeophtheirus salmonis</name>
    <name type="common">Salmon louse</name>
    <name type="synonym">Caligus salmonis</name>
    <dbReference type="NCBI Taxonomy" id="72036"/>
    <lineage>
        <taxon>Eukaryota</taxon>
        <taxon>Metazoa</taxon>
        <taxon>Ecdysozoa</taxon>
        <taxon>Arthropoda</taxon>
        <taxon>Crustacea</taxon>
        <taxon>Multicrustacea</taxon>
        <taxon>Hexanauplia</taxon>
        <taxon>Copepoda</taxon>
        <taxon>Siphonostomatoida</taxon>
        <taxon>Caligidae</taxon>
        <taxon>Lepeophtheirus</taxon>
    </lineage>
</organism>
<sequence length="83" mass="10022">MQVTERRESNVVENCNKFVRRGRKLFSAMKKVEFEPKVQYKKQWELVQVPCFVQNTIKPYLFLPTDDLLWPGQQFRVLERNST</sequence>
<proteinExistence type="predicted"/>
<evidence type="ECO:0000313" key="1">
    <source>
        <dbReference type="EMBL" id="CDW29284.1"/>
    </source>
</evidence>
<dbReference type="AlphaFoldDB" id="A0A0K2TTB6"/>
<name>A0A0K2TTB6_LEPSM</name>
<reference evidence="1" key="1">
    <citation type="submission" date="2014-05" db="EMBL/GenBank/DDBJ databases">
        <authorList>
            <person name="Chronopoulou M."/>
        </authorList>
    </citation>
    <scope>NUCLEOTIDE SEQUENCE</scope>
    <source>
        <tissue evidence="1">Whole organism</tissue>
    </source>
</reference>